<keyword evidence="6" id="KW-0315">Glutamine amidotransferase</keyword>
<evidence type="ECO:0000256" key="6">
    <source>
        <dbReference type="ARBA" id="ARBA00022962"/>
    </source>
</evidence>
<reference evidence="10 11" key="1">
    <citation type="journal article" date="2019" name="Nat. Microbiol.">
        <title>Mediterranean grassland soil C-N compound turnover is dependent on rainfall and depth, and is mediated by genomically divergent microorganisms.</title>
        <authorList>
            <person name="Diamond S."/>
            <person name="Andeer P.F."/>
            <person name="Li Z."/>
            <person name="Crits-Christoph A."/>
            <person name="Burstein D."/>
            <person name="Anantharaman K."/>
            <person name="Lane K.R."/>
            <person name="Thomas B.C."/>
            <person name="Pan C."/>
            <person name="Northen T.R."/>
            <person name="Banfield J.F."/>
        </authorList>
    </citation>
    <scope>NUCLEOTIDE SEQUENCE [LARGE SCALE GENOMIC DNA]</scope>
    <source>
        <strain evidence="10">WS_3</strain>
    </source>
</reference>
<comment type="pathway">
    <text evidence="1">Amino-acid biosynthesis; L-asparagine biosynthesis; L-asparagine from L-aspartate (L-Gln route): step 1/1.</text>
</comment>
<feature type="domain" description="Glutamine amidotransferase type-2" evidence="9">
    <location>
        <begin position="2"/>
        <end position="260"/>
    </location>
</feature>
<protein>
    <recommendedName>
        <fullName evidence="3">asparagine synthase (glutamine-hydrolyzing)</fullName>
        <ecNumber evidence="3">6.3.5.4</ecNumber>
    </recommendedName>
</protein>
<evidence type="ECO:0000256" key="4">
    <source>
        <dbReference type="ARBA" id="ARBA00022741"/>
    </source>
</evidence>
<comment type="caution">
    <text evidence="10">The sequence shown here is derived from an EMBL/GenBank/DDBJ whole genome shotgun (WGS) entry which is preliminary data.</text>
</comment>
<dbReference type="InterPro" id="IPR006426">
    <property type="entry name" value="Asn_synth_AEB"/>
</dbReference>
<dbReference type="CDD" id="cd01991">
    <property type="entry name" value="Asn_synthase_B_C"/>
    <property type="match status" value="1"/>
</dbReference>
<keyword evidence="4 8" id="KW-0547">Nucleotide-binding</keyword>
<dbReference type="AlphaFoldDB" id="A0A538SKJ0"/>
<evidence type="ECO:0000259" key="9">
    <source>
        <dbReference type="PROSITE" id="PS51278"/>
    </source>
</evidence>
<comment type="catalytic activity">
    <reaction evidence="7">
        <text>L-aspartate + L-glutamine + ATP + H2O = L-asparagine + L-glutamate + AMP + diphosphate + H(+)</text>
        <dbReference type="Rhea" id="RHEA:12228"/>
        <dbReference type="ChEBI" id="CHEBI:15377"/>
        <dbReference type="ChEBI" id="CHEBI:15378"/>
        <dbReference type="ChEBI" id="CHEBI:29985"/>
        <dbReference type="ChEBI" id="CHEBI:29991"/>
        <dbReference type="ChEBI" id="CHEBI:30616"/>
        <dbReference type="ChEBI" id="CHEBI:33019"/>
        <dbReference type="ChEBI" id="CHEBI:58048"/>
        <dbReference type="ChEBI" id="CHEBI:58359"/>
        <dbReference type="ChEBI" id="CHEBI:456215"/>
        <dbReference type="EC" id="6.3.5.4"/>
    </reaction>
</comment>
<sequence length="696" mass="77630">MCGIAGEYQPRHRVDIGRLHHMSRLLRHRGPDDEGLALIDPRIGALTLGGPDTPSAVFESAHRYAPGRWVSTGTGAVRANGPGEARFEVGLVNRRLAIVDLSPGGHGPMCDSLGECWITYNGEVYNHVELRSELEREGERFQSTSDTEAILAAYRRHGRECLSLLNGMFAFAIWDGRLRELFCARDRLGVKPFYYQWDGERFAFASEPKALVLTQGRPIAARLEAVFDLLALDWVDHEAHTFFDGLWQLPAGHWLAVGENGLRIERWWRIDSAARAEGGPEDWSRRFAELFTDSVSLRLRADVEVGSCLSGGIDSSAVVTTASRLAGRPLHAFTCAYNEGPAYDERRYVRAVTEATGAVSHLAVPDGGDFWSVFDRLTAAQDEPTAGPGLYSQWKVMELAHRAGLKVLLDGQGGDETLAGYFRYLPIRLRDLLASGRLAEFRRLVGPVADRLGWATTLALTLEPWLPGTLVGALRRRFGQGKDRALSAALRAARRPGSGPPRPPAEFPSALSRQLAFDTLQRLLPSLLRYEDRNSMAFSIETRLPFLDYRLVEFVFSLPDEQRLEGTTTKAILRRSLGDRIPSPVLERRDKMGFETPSDLWLRGRFAGELRRRLLSVGPLHDWLDPVVLGRELDDYLAGRRPIGLQVWRWLSLDSWARRFIVGDPRLTAPSPWVLSLHHQPRSGASLRQPAGAAGF</sequence>
<dbReference type="GO" id="GO:0004066">
    <property type="term" value="F:asparagine synthase (glutamine-hydrolyzing) activity"/>
    <property type="evidence" value="ECO:0007669"/>
    <property type="project" value="UniProtKB-EC"/>
</dbReference>
<evidence type="ECO:0000313" key="11">
    <source>
        <dbReference type="Proteomes" id="UP000320184"/>
    </source>
</evidence>
<keyword evidence="5 8" id="KW-0067">ATP-binding</keyword>
<evidence type="ECO:0000256" key="3">
    <source>
        <dbReference type="ARBA" id="ARBA00012737"/>
    </source>
</evidence>
<dbReference type="InterPro" id="IPR017932">
    <property type="entry name" value="GATase_2_dom"/>
</dbReference>
<organism evidence="10 11">
    <name type="scientific">Eiseniibacteriota bacterium</name>
    <dbReference type="NCBI Taxonomy" id="2212470"/>
    <lineage>
        <taxon>Bacteria</taxon>
        <taxon>Candidatus Eiseniibacteriota</taxon>
    </lineage>
</organism>
<dbReference type="PIRSF" id="PIRSF001589">
    <property type="entry name" value="Asn_synthetase_glu-h"/>
    <property type="match status" value="1"/>
</dbReference>
<dbReference type="PROSITE" id="PS51278">
    <property type="entry name" value="GATASE_TYPE_2"/>
    <property type="match status" value="1"/>
</dbReference>
<dbReference type="Pfam" id="PF00733">
    <property type="entry name" value="Asn_synthase"/>
    <property type="match status" value="1"/>
</dbReference>
<dbReference type="SUPFAM" id="SSF56235">
    <property type="entry name" value="N-terminal nucleophile aminohydrolases (Ntn hydrolases)"/>
    <property type="match status" value="1"/>
</dbReference>
<dbReference type="Proteomes" id="UP000320184">
    <property type="component" value="Unassembled WGS sequence"/>
</dbReference>
<evidence type="ECO:0000256" key="7">
    <source>
        <dbReference type="ARBA" id="ARBA00048741"/>
    </source>
</evidence>
<comment type="similarity">
    <text evidence="2">Belongs to the asparagine synthetase family.</text>
</comment>
<dbReference type="GO" id="GO:0005524">
    <property type="term" value="F:ATP binding"/>
    <property type="evidence" value="ECO:0007669"/>
    <property type="project" value="UniProtKB-KW"/>
</dbReference>
<dbReference type="CDD" id="cd00712">
    <property type="entry name" value="AsnB"/>
    <property type="match status" value="1"/>
</dbReference>
<dbReference type="EC" id="6.3.5.4" evidence="3"/>
<dbReference type="PANTHER" id="PTHR43284:SF1">
    <property type="entry name" value="ASPARAGINE SYNTHETASE"/>
    <property type="match status" value="1"/>
</dbReference>
<feature type="binding site" evidence="8">
    <location>
        <position position="146"/>
    </location>
    <ligand>
        <name>L-glutamine</name>
        <dbReference type="ChEBI" id="CHEBI:58359"/>
    </ligand>
</feature>
<accession>A0A538SKJ0</accession>
<dbReference type="InterPro" id="IPR033738">
    <property type="entry name" value="AsnB_N"/>
</dbReference>
<dbReference type="Gene3D" id="3.40.50.620">
    <property type="entry name" value="HUPs"/>
    <property type="match status" value="1"/>
</dbReference>
<evidence type="ECO:0000256" key="1">
    <source>
        <dbReference type="ARBA" id="ARBA00005187"/>
    </source>
</evidence>
<keyword evidence="10" id="KW-0436">Ligase</keyword>
<evidence type="ECO:0000256" key="8">
    <source>
        <dbReference type="PIRSR" id="PIRSR001589-2"/>
    </source>
</evidence>
<dbReference type="InterPro" id="IPR051786">
    <property type="entry name" value="ASN_synthetase/amidase"/>
</dbReference>
<dbReference type="InterPro" id="IPR001962">
    <property type="entry name" value="Asn_synthase"/>
</dbReference>
<dbReference type="SUPFAM" id="SSF52402">
    <property type="entry name" value="Adenine nucleotide alpha hydrolases-like"/>
    <property type="match status" value="1"/>
</dbReference>
<dbReference type="GO" id="GO:0005829">
    <property type="term" value="C:cytosol"/>
    <property type="evidence" value="ECO:0007669"/>
    <property type="project" value="TreeGrafter"/>
</dbReference>
<proteinExistence type="inferred from homology"/>
<dbReference type="InterPro" id="IPR029055">
    <property type="entry name" value="Ntn_hydrolases_N"/>
</dbReference>
<dbReference type="GO" id="GO:0006529">
    <property type="term" value="P:asparagine biosynthetic process"/>
    <property type="evidence" value="ECO:0007669"/>
    <property type="project" value="InterPro"/>
</dbReference>
<name>A0A538SKJ0_UNCEI</name>
<gene>
    <name evidence="10" type="primary">asnB</name>
    <name evidence="10" type="ORF">E6K73_04550</name>
</gene>
<evidence type="ECO:0000313" key="10">
    <source>
        <dbReference type="EMBL" id="TMQ51888.1"/>
    </source>
</evidence>
<dbReference type="NCBIfam" id="TIGR01536">
    <property type="entry name" value="asn_synth_AEB"/>
    <property type="match status" value="1"/>
</dbReference>
<dbReference type="InterPro" id="IPR014729">
    <property type="entry name" value="Rossmann-like_a/b/a_fold"/>
</dbReference>
<evidence type="ECO:0000256" key="5">
    <source>
        <dbReference type="ARBA" id="ARBA00022840"/>
    </source>
</evidence>
<dbReference type="Pfam" id="PF13537">
    <property type="entry name" value="GATase_7"/>
    <property type="match status" value="1"/>
</dbReference>
<evidence type="ECO:0000256" key="2">
    <source>
        <dbReference type="ARBA" id="ARBA00005752"/>
    </source>
</evidence>
<dbReference type="Gene3D" id="3.60.20.10">
    <property type="entry name" value="Glutamine Phosphoribosylpyrophosphate, subunit 1, domain 1"/>
    <property type="match status" value="1"/>
</dbReference>
<dbReference type="PANTHER" id="PTHR43284">
    <property type="entry name" value="ASPARAGINE SYNTHETASE (GLUTAMINE-HYDROLYZING)"/>
    <property type="match status" value="1"/>
</dbReference>
<dbReference type="EMBL" id="VBOT01000052">
    <property type="protein sequence ID" value="TMQ51888.1"/>
    <property type="molecule type" value="Genomic_DNA"/>
</dbReference>